<protein>
    <recommendedName>
        <fullName evidence="1">N-acetyltransferase domain-containing protein</fullName>
    </recommendedName>
</protein>
<proteinExistence type="predicted"/>
<dbReference type="AlphaFoldDB" id="A0A9D5CZR3"/>
<dbReference type="SUPFAM" id="SSF55729">
    <property type="entry name" value="Acyl-CoA N-acyltransferases (Nat)"/>
    <property type="match status" value="3"/>
</dbReference>
<dbReference type="OrthoDB" id="630895at2759"/>
<name>A0A9D5CZR3_9LILI</name>
<organism evidence="2 3">
    <name type="scientific">Dioscorea zingiberensis</name>
    <dbReference type="NCBI Taxonomy" id="325984"/>
    <lineage>
        <taxon>Eukaryota</taxon>
        <taxon>Viridiplantae</taxon>
        <taxon>Streptophyta</taxon>
        <taxon>Embryophyta</taxon>
        <taxon>Tracheophyta</taxon>
        <taxon>Spermatophyta</taxon>
        <taxon>Magnoliopsida</taxon>
        <taxon>Liliopsida</taxon>
        <taxon>Dioscoreales</taxon>
        <taxon>Dioscoreaceae</taxon>
        <taxon>Dioscorea</taxon>
    </lineage>
</organism>
<evidence type="ECO:0000313" key="3">
    <source>
        <dbReference type="Proteomes" id="UP001085076"/>
    </source>
</evidence>
<accession>A0A9D5CZR3</accession>
<dbReference type="Pfam" id="PF13302">
    <property type="entry name" value="Acetyltransf_3"/>
    <property type="match status" value="3"/>
</dbReference>
<reference evidence="2" key="2">
    <citation type="journal article" date="2022" name="Hortic Res">
        <title>The genome of Dioscorea zingiberensis sheds light on the biosynthesis, origin and evolution of the medicinally important diosgenin saponins.</title>
        <authorList>
            <person name="Li Y."/>
            <person name="Tan C."/>
            <person name="Li Z."/>
            <person name="Guo J."/>
            <person name="Li S."/>
            <person name="Chen X."/>
            <person name="Wang C."/>
            <person name="Dai X."/>
            <person name="Yang H."/>
            <person name="Song W."/>
            <person name="Hou L."/>
            <person name="Xu J."/>
            <person name="Tong Z."/>
            <person name="Xu A."/>
            <person name="Yuan X."/>
            <person name="Wang W."/>
            <person name="Yang Q."/>
            <person name="Chen L."/>
            <person name="Sun Z."/>
            <person name="Wang K."/>
            <person name="Pan B."/>
            <person name="Chen J."/>
            <person name="Bao Y."/>
            <person name="Liu F."/>
            <person name="Qi X."/>
            <person name="Gang D.R."/>
            <person name="Wen J."/>
            <person name="Li J."/>
        </authorList>
    </citation>
    <scope>NUCLEOTIDE SEQUENCE</scope>
    <source>
        <strain evidence="2">Dzin_1.0</strain>
    </source>
</reference>
<dbReference type="CDD" id="cd04301">
    <property type="entry name" value="NAT_SF"/>
    <property type="match status" value="2"/>
</dbReference>
<dbReference type="InterPro" id="IPR000182">
    <property type="entry name" value="GNAT_dom"/>
</dbReference>
<gene>
    <name evidence="2" type="ORF">J5N97_010766</name>
</gene>
<reference evidence="2" key="1">
    <citation type="submission" date="2021-03" db="EMBL/GenBank/DDBJ databases">
        <authorList>
            <person name="Li Z."/>
            <person name="Yang C."/>
        </authorList>
    </citation>
    <scope>NUCLEOTIDE SEQUENCE</scope>
    <source>
        <strain evidence="2">Dzin_1.0</strain>
        <tissue evidence="2">Leaf</tissue>
    </source>
</reference>
<dbReference type="PROSITE" id="PS51186">
    <property type="entry name" value="GNAT"/>
    <property type="match status" value="2"/>
</dbReference>
<feature type="domain" description="N-acetyltransferase" evidence="1">
    <location>
        <begin position="2"/>
        <end position="159"/>
    </location>
</feature>
<dbReference type="Gene3D" id="3.40.630.30">
    <property type="match status" value="3"/>
</dbReference>
<dbReference type="EMBL" id="JAGGNH010000002">
    <property type="protein sequence ID" value="KAJ0982511.1"/>
    <property type="molecule type" value="Genomic_DNA"/>
</dbReference>
<feature type="domain" description="N-acetyltransferase" evidence="1">
    <location>
        <begin position="260"/>
        <end position="404"/>
    </location>
</feature>
<dbReference type="PANTHER" id="PTHR46067:SF2">
    <property type="entry name" value="ACETYLTRANSFERASE, GNAT FAMILY PROTEIN, EXPRESSED"/>
    <property type="match status" value="1"/>
</dbReference>
<dbReference type="InterPro" id="IPR016181">
    <property type="entry name" value="Acyl_CoA_acyltransferase"/>
</dbReference>
<keyword evidence="3" id="KW-1185">Reference proteome</keyword>
<sequence>MITLRPFTISDVDAYISWASDQRVVRFQRRDPCATKDEALSYLQTHILPHPYYRAICLNGRVVGSISVKPGAADDDQHKASVGYRLAYDYWGQGIATAALKMVVESVFSEWPRLERLEARADLENKGSQRVLEKAGFEKEGVLRNDQEDMDDEMTTTTPKLITLRPFTLTDVDDFMVWAFDDKVSWFCRWDTYTNKEDLIKYMTNTVLPHPWFRAICHNGRPIGAIFVTPSSEERCKGELGYALASEHWGKGIGTAALKMTVKSVFEEMEGLERVEALVIVDNKGSTRVLEKFMTNIVLPHPWFRAICLNGRPIGAISVTPSSEERCKGELRYALASEHWGKGIGTAALKMTVKSVFEEMEGLERVEALVVVDNKGSMRVLEKVGFLREGVLRNYIVQKGSPTDFVMFSFSSTDAVHA</sequence>
<dbReference type="PANTHER" id="PTHR46067">
    <property type="entry name" value="ACYL-COA N-ACYLTRANSFERASES (NAT) SUPERFAMILY PROTEIN"/>
    <property type="match status" value="1"/>
</dbReference>
<dbReference type="GO" id="GO:0016747">
    <property type="term" value="F:acyltransferase activity, transferring groups other than amino-acyl groups"/>
    <property type="evidence" value="ECO:0007669"/>
    <property type="project" value="InterPro"/>
</dbReference>
<evidence type="ECO:0000313" key="2">
    <source>
        <dbReference type="EMBL" id="KAJ0982511.1"/>
    </source>
</evidence>
<evidence type="ECO:0000259" key="1">
    <source>
        <dbReference type="PROSITE" id="PS51186"/>
    </source>
</evidence>
<comment type="caution">
    <text evidence="2">The sequence shown here is derived from an EMBL/GenBank/DDBJ whole genome shotgun (WGS) entry which is preliminary data.</text>
</comment>
<dbReference type="Proteomes" id="UP001085076">
    <property type="component" value="Miscellaneous, Linkage group lg02"/>
</dbReference>